<comment type="caution">
    <text evidence="1">The sequence shown here is derived from an EMBL/GenBank/DDBJ whole genome shotgun (WGS) entry which is preliminary data.</text>
</comment>
<keyword evidence="2" id="KW-1185">Reference proteome</keyword>
<dbReference type="Proteomes" id="UP001234297">
    <property type="component" value="Chromosome 5"/>
</dbReference>
<sequence>MLCNREGIRIFLLKIVSSMGCFFGCFRIKDGDRSQAHLFSNNASSKSRDPLVSRNQLSSLFSLEEPGSPCKDEENNGLQSKYNAVAGDTDDRDLKAEAKFLKSCGTLLQTPAEIRKASEKLKVLPHDGGDESCKFHSWLPGTSCKKLNWEEQHDEVSISNIKFLEEQGRICLQENSVPLQCRSISTGQKQSIANTYGSPKDSGFKNLEMETGVPIHCKGNNDLHETTAEIPNATSQCKKCVRFECDTAHNSGMNFLSLRSSPSERESHNCNLPDSLCTDVRKAKLIVPKHSPYPTPLKLTDEMETPGTVYPAKLENFAGGKNARIRSQYVYPVFNPIENASQWNALKNDFESSWVGHPGESFEQCRKGIWESVKTPERGFKDNAEGMMQNHKRPTPVDASLSHWLRPVSSNDRNQNHKAIPNGNSYTGKCSDDDRPILGTVAAHWNDDEPSDIPPKSWDGNGIPNSTNKYKEDQKVSWHATPFEERLEKALSDERLFPQRNLIGGKPIDFDENEESDTAASNFHTAEHLQSPVQL</sequence>
<protein>
    <submittedName>
        <fullName evidence="1">Uncharacterized protein</fullName>
    </submittedName>
</protein>
<gene>
    <name evidence="1" type="ORF">MRB53_018722</name>
</gene>
<dbReference type="EMBL" id="CM056813">
    <property type="protein sequence ID" value="KAJ8642028.1"/>
    <property type="molecule type" value="Genomic_DNA"/>
</dbReference>
<reference evidence="1 2" key="1">
    <citation type="journal article" date="2022" name="Hortic Res">
        <title>A haplotype resolved chromosomal level avocado genome allows analysis of novel avocado genes.</title>
        <authorList>
            <person name="Nath O."/>
            <person name="Fletcher S.J."/>
            <person name="Hayward A."/>
            <person name="Shaw L.M."/>
            <person name="Masouleh A.K."/>
            <person name="Furtado A."/>
            <person name="Henry R.J."/>
            <person name="Mitter N."/>
        </authorList>
    </citation>
    <scope>NUCLEOTIDE SEQUENCE [LARGE SCALE GENOMIC DNA]</scope>
    <source>
        <strain evidence="2">cv. Hass</strain>
    </source>
</reference>
<name>A0ACC2M9B8_PERAE</name>
<accession>A0ACC2M9B8</accession>
<organism evidence="1 2">
    <name type="scientific">Persea americana</name>
    <name type="common">Avocado</name>
    <dbReference type="NCBI Taxonomy" id="3435"/>
    <lineage>
        <taxon>Eukaryota</taxon>
        <taxon>Viridiplantae</taxon>
        <taxon>Streptophyta</taxon>
        <taxon>Embryophyta</taxon>
        <taxon>Tracheophyta</taxon>
        <taxon>Spermatophyta</taxon>
        <taxon>Magnoliopsida</taxon>
        <taxon>Magnoliidae</taxon>
        <taxon>Laurales</taxon>
        <taxon>Lauraceae</taxon>
        <taxon>Persea</taxon>
    </lineage>
</organism>
<evidence type="ECO:0000313" key="2">
    <source>
        <dbReference type="Proteomes" id="UP001234297"/>
    </source>
</evidence>
<proteinExistence type="predicted"/>
<evidence type="ECO:0000313" key="1">
    <source>
        <dbReference type="EMBL" id="KAJ8642028.1"/>
    </source>
</evidence>